<feature type="region of interest" description="Disordered" evidence="1">
    <location>
        <begin position="114"/>
        <end position="146"/>
    </location>
</feature>
<dbReference type="Pfam" id="PF24864">
    <property type="entry name" value="DUF7730"/>
    <property type="match status" value="2"/>
</dbReference>
<gene>
    <name evidence="3" type="ORF">UCDDA912_g08970</name>
</gene>
<protein>
    <recommendedName>
        <fullName evidence="2">DUF7730 domain-containing protein</fullName>
    </recommendedName>
</protein>
<evidence type="ECO:0000313" key="3">
    <source>
        <dbReference type="EMBL" id="KKY31092.1"/>
    </source>
</evidence>
<dbReference type="AlphaFoldDB" id="A0A0G2F8S1"/>
<reference evidence="3 4" key="2">
    <citation type="submission" date="2015-05" db="EMBL/GenBank/DDBJ databases">
        <authorList>
            <person name="Morales-Cruz A."/>
            <person name="Amrine K.C."/>
            <person name="Cantu D."/>
        </authorList>
    </citation>
    <scope>NUCLEOTIDE SEQUENCE [LARGE SCALE GENOMIC DNA]</scope>
    <source>
        <strain evidence="3">DA912</strain>
    </source>
</reference>
<feature type="region of interest" description="Disordered" evidence="1">
    <location>
        <begin position="1"/>
        <end position="69"/>
    </location>
</feature>
<dbReference type="STRING" id="1214573.A0A0G2F8S1"/>
<name>A0A0G2F8S1_9PEZI</name>
<sequence>MTSDAHDDLSHDEDGGGDSDDEPRTAHPFTPGQSPAPAQDAQDAPQSPLLQDSASRATPIQEADPQVQSAFFNRLPPEVRRMVYTRVWRLSNPTLALHIHAACDGARLTHTPCCTPSSHPPSSSAPVQEAGEAEEDDPMKTDPWPGWRGRNQPPRWFWHAWGLRMRWGSPHWRCQAEAMLSWRARADGTCADERSLGSSSYLPVFLTSRRVYAEAIESFLESTTLIFTASEDAYRFFVQQPHPRRERIRSVQLAFTHFKDHLFLQRIEPKHPRLPDSRLSVPVSWGVWTPLMRCVREGLPELRRLTVHLSAAAAPTAREEVFLDVLREWAGDGYGTVEEKGGGLVYTETGRLR</sequence>
<keyword evidence="4" id="KW-1185">Reference proteome</keyword>
<dbReference type="InterPro" id="IPR056632">
    <property type="entry name" value="DUF7730"/>
</dbReference>
<organism evidence="3 4">
    <name type="scientific">Diaporthe ampelina</name>
    <dbReference type="NCBI Taxonomy" id="1214573"/>
    <lineage>
        <taxon>Eukaryota</taxon>
        <taxon>Fungi</taxon>
        <taxon>Dikarya</taxon>
        <taxon>Ascomycota</taxon>
        <taxon>Pezizomycotina</taxon>
        <taxon>Sordariomycetes</taxon>
        <taxon>Sordariomycetidae</taxon>
        <taxon>Diaporthales</taxon>
        <taxon>Diaporthaceae</taxon>
        <taxon>Diaporthe</taxon>
    </lineage>
</organism>
<evidence type="ECO:0000256" key="1">
    <source>
        <dbReference type="SAM" id="MobiDB-lite"/>
    </source>
</evidence>
<dbReference type="OrthoDB" id="4757095at2759"/>
<accession>A0A0G2F8S1</accession>
<reference evidence="3 4" key="1">
    <citation type="submission" date="2015-05" db="EMBL/GenBank/DDBJ databases">
        <title>Distinctive expansion of gene families associated with plant cell wall degradation and secondary metabolism in the genomes of grapevine trunk pathogens.</title>
        <authorList>
            <person name="Lawrence D.P."/>
            <person name="Travadon R."/>
            <person name="Rolshausen P.E."/>
            <person name="Baumgartner K."/>
        </authorList>
    </citation>
    <scope>NUCLEOTIDE SEQUENCE [LARGE SCALE GENOMIC DNA]</scope>
    <source>
        <strain evidence="3">DA912</strain>
    </source>
</reference>
<evidence type="ECO:0000313" key="4">
    <source>
        <dbReference type="Proteomes" id="UP000034680"/>
    </source>
</evidence>
<feature type="compositionally biased region" description="Polar residues" evidence="1">
    <location>
        <begin position="49"/>
        <end position="58"/>
    </location>
</feature>
<dbReference type="Proteomes" id="UP000034680">
    <property type="component" value="Unassembled WGS sequence"/>
</dbReference>
<comment type="caution">
    <text evidence="3">The sequence shown here is derived from an EMBL/GenBank/DDBJ whole genome shotgun (WGS) entry which is preliminary data.</text>
</comment>
<dbReference type="PANTHER" id="PTHR38790">
    <property type="entry name" value="2EXR DOMAIN-CONTAINING PROTEIN-RELATED"/>
    <property type="match status" value="1"/>
</dbReference>
<feature type="compositionally biased region" description="Low complexity" evidence="1">
    <location>
        <begin position="114"/>
        <end position="124"/>
    </location>
</feature>
<dbReference type="EMBL" id="LCUC01000416">
    <property type="protein sequence ID" value="KKY31092.1"/>
    <property type="molecule type" value="Genomic_DNA"/>
</dbReference>
<feature type="domain" description="DUF7730" evidence="2">
    <location>
        <begin position="65"/>
        <end position="114"/>
    </location>
</feature>
<proteinExistence type="predicted"/>
<evidence type="ECO:0000259" key="2">
    <source>
        <dbReference type="Pfam" id="PF24864"/>
    </source>
</evidence>
<feature type="compositionally biased region" description="Basic and acidic residues" evidence="1">
    <location>
        <begin position="1"/>
        <end position="14"/>
    </location>
</feature>
<feature type="domain" description="DUF7730" evidence="2">
    <location>
        <begin position="197"/>
        <end position="321"/>
    </location>
</feature>
<feature type="compositionally biased region" description="Low complexity" evidence="1">
    <location>
        <begin position="33"/>
        <end position="48"/>
    </location>
</feature>